<dbReference type="KEGG" id="bvz:BRAD3257_3026"/>
<proteinExistence type="predicted"/>
<evidence type="ECO:0000313" key="2">
    <source>
        <dbReference type="EMBL" id="SPP94076.1"/>
    </source>
</evidence>
<name>A0A2U3PYA1_9BRAD</name>
<accession>A0A2U3PYA1</accession>
<dbReference type="EMBL" id="LS398110">
    <property type="protein sequence ID" value="SPP94076.1"/>
    <property type="molecule type" value="Genomic_DNA"/>
</dbReference>
<sequence>MLKPDRPELRRAKPRPTERTGETIMIQIGSKEEVALLLALFGIHTQPVKRPKPRSQQR</sequence>
<evidence type="ECO:0000313" key="3">
    <source>
        <dbReference type="Proteomes" id="UP000246085"/>
    </source>
</evidence>
<organism evidence="2 3">
    <name type="scientific">Bradyrhizobium vignae</name>
    <dbReference type="NCBI Taxonomy" id="1549949"/>
    <lineage>
        <taxon>Bacteria</taxon>
        <taxon>Pseudomonadati</taxon>
        <taxon>Pseudomonadota</taxon>
        <taxon>Alphaproteobacteria</taxon>
        <taxon>Hyphomicrobiales</taxon>
        <taxon>Nitrobacteraceae</taxon>
        <taxon>Bradyrhizobium</taxon>
    </lineage>
</organism>
<reference evidence="2 3" key="1">
    <citation type="submission" date="2018-03" db="EMBL/GenBank/DDBJ databases">
        <authorList>
            <person name="Gully D."/>
        </authorList>
    </citation>
    <scope>NUCLEOTIDE SEQUENCE [LARGE SCALE GENOMIC DNA]</scope>
    <source>
        <strain evidence="2">ORS3257</strain>
    </source>
</reference>
<dbReference type="AlphaFoldDB" id="A0A2U3PYA1"/>
<evidence type="ECO:0000256" key="1">
    <source>
        <dbReference type="SAM" id="MobiDB-lite"/>
    </source>
</evidence>
<protein>
    <submittedName>
        <fullName evidence="2">Uncharacterized protein</fullName>
    </submittedName>
</protein>
<feature type="region of interest" description="Disordered" evidence="1">
    <location>
        <begin position="1"/>
        <end position="21"/>
    </location>
</feature>
<gene>
    <name evidence="2" type="ORF">BRAD3257_3026</name>
</gene>
<dbReference type="Proteomes" id="UP000246085">
    <property type="component" value="Chromosome BRAD3257"/>
</dbReference>